<feature type="compositionally biased region" description="Polar residues" evidence="10">
    <location>
        <begin position="109"/>
        <end position="128"/>
    </location>
</feature>
<evidence type="ECO:0000256" key="9">
    <source>
        <dbReference type="PROSITE-ProRule" id="PRU00094"/>
    </source>
</evidence>
<evidence type="ECO:0000256" key="3">
    <source>
        <dbReference type="ARBA" id="ARBA00022771"/>
    </source>
</evidence>
<dbReference type="SMART" id="SM00401">
    <property type="entry name" value="ZnF_GATA"/>
    <property type="match status" value="1"/>
</dbReference>
<evidence type="ECO:0000256" key="6">
    <source>
        <dbReference type="ARBA" id="ARBA00023063"/>
    </source>
</evidence>
<dbReference type="GO" id="GO:0000981">
    <property type="term" value="F:DNA-binding transcription factor activity, RNA polymerase II-specific"/>
    <property type="evidence" value="ECO:0007669"/>
    <property type="project" value="TreeGrafter"/>
</dbReference>
<evidence type="ECO:0000256" key="8">
    <source>
        <dbReference type="ARBA" id="ARBA00023242"/>
    </source>
</evidence>
<reference evidence="12 13" key="1">
    <citation type="journal article" date="2020" name="Genomics">
        <title>Complete, high-quality genomes from long-read metagenomic sequencing of two wolf lichen thalli reveals enigmatic genome architecture.</title>
        <authorList>
            <person name="McKenzie S.K."/>
            <person name="Walston R.F."/>
            <person name="Allen J.L."/>
        </authorList>
    </citation>
    <scope>NUCLEOTIDE SEQUENCE [LARGE SCALE GENOMIC DNA]</scope>
    <source>
        <strain evidence="12">WasteWater1</strain>
    </source>
</reference>
<dbReference type="GO" id="GO:0045944">
    <property type="term" value="P:positive regulation of transcription by RNA polymerase II"/>
    <property type="evidence" value="ECO:0007669"/>
    <property type="project" value="TreeGrafter"/>
</dbReference>
<dbReference type="SUPFAM" id="SSF57716">
    <property type="entry name" value="Glucocorticoid receptor-like (DNA-binding domain)"/>
    <property type="match status" value="1"/>
</dbReference>
<evidence type="ECO:0000256" key="4">
    <source>
        <dbReference type="ARBA" id="ARBA00022833"/>
    </source>
</evidence>
<protein>
    <recommendedName>
        <fullName evidence="11">GATA-type domain-containing protein</fullName>
    </recommendedName>
</protein>
<keyword evidence="5" id="KW-0805">Transcription regulation</keyword>
<evidence type="ECO:0000313" key="12">
    <source>
        <dbReference type="EMBL" id="KAF6220616.1"/>
    </source>
</evidence>
<evidence type="ECO:0000256" key="2">
    <source>
        <dbReference type="ARBA" id="ARBA00022723"/>
    </source>
</evidence>
<evidence type="ECO:0000256" key="10">
    <source>
        <dbReference type="SAM" id="MobiDB-lite"/>
    </source>
</evidence>
<dbReference type="InterPro" id="IPR000679">
    <property type="entry name" value="Znf_GATA"/>
</dbReference>
<keyword evidence="8" id="KW-0539">Nucleus</keyword>
<dbReference type="PROSITE" id="PS00344">
    <property type="entry name" value="GATA_ZN_FINGER_1"/>
    <property type="match status" value="1"/>
</dbReference>
<comment type="subcellular location">
    <subcellularLocation>
        <location evidence="1">Nucleus</location>
    </subcellularLocation>
</comment>
<sequence length="296" mass="32508">MSYATSLPAATTGQGNVPPVCQNCTTSTTPLWRRDEMGSVLCNACGLFLKLHGTPRPISLKTDVIKSRNRVKTAGQGQKRKSLFDGNGLPTSQSEGTPPPNYPNYANNQRVTHNSGSDRSNSPVSHNETPAHPSNIAPQHIFDGVSSAEHAFQSPAIPAFQLRHPSPGSTSSFNDRNLEPPQTYEGLLQANTFLKTRVSELEVINDLYKGTVNQYEQGGAPQAEMLPKDSESQLRQSLDQALHREEDLKRQVDELEREVAELRGEQPESRPAKRSRISDSSEYPEPPQAFTNGLHA</sequence>
<dbReference type="Pfam" id="PF00320">
    <property type="entry name" value="GATA"/>
    <property type="match status" value="1"/>
</dbReference>
<feature type="region of interest" description="Disordered" evidence="10">
    <location>
        <begin position="69"/>
        <end position="139"/>
    </location>
</feature>
<keyword evidence="3 9" id="KW-0863">Zinc-finger</keyword>
<evidence type="ECO:0000256" key="5">
    <source>
        <dbReference type="ARBA" id="ARBA00023015"/>
    </source>
</evidence>
<keyword evidence="13" id="KW-1185">Reference proteome</keyword>
<keyword evidence="7" id="KW-0804">Transcription</keyword>
<keyword evidence="4" id="KW-0862">Zinc</keyword>
<dbReference type="EMBL" id="JACCJB010000016">
    <property type="protein sequence ID" value="KAF6220616.1"/>
    <property type="molecule type" value="Genomic_DNA"/>
</dbReference>
<dbReference type="GO" id="GO:0008270">
    <property type="term" value="F:zinc ion binding"/>
    <property type="evidence" value="ECO:0007669"/>
    <property type="project" value="UniProtKB-KW"/>
</dbReference>
<evidence type="ECO:0000256" key="7">
    <source>
        <dbReference type="ARBA" id="ARBA00023163"/>
    </source>
</evidence>
<dbReference type="PROSITE" id="PS50114">
    <property type="entry name" value="GATA_ZN_FINGER_2"/>
    <property type="match status" value="1"/>
</dbReference>
<gene>
    <name evidence="12" type="ORF">HO133_003049</name>
</gene>
<evidence type="ECO:0000259" key="11">
    <source>
        <dbReference type="PROSITE" id="PS50114"/>
    </source>
</evidence>
<dbReference type="AlphaFoldDB" id="A0A8H6CCD0"/>
<dbReference type="GeneID" id="59331461"/>
<evidence type="ECO:0000313" key="13">
    <source>
        <dbReference type="Proteomes" id="UP000593566"/>
    </source>
</evidence>
<dbReference type="InterPro" id="IPR039355">
    <property type="entry name" value="Transcription_factor_GATA"/>
</dbReference>
<name>A0A8H6CCD0_9LECA</name>
<dbReference type="PANTHER" id="PTHR10071:SF281">
    <property type="entry name" value="BOX A-BINDING FACTOR-RELATED"/>
    <property type="match status" value="1"/>
</dbReference>
<dbReference type="CDD" id="cd00202">
    <property type="entry name" value="ZnF_GATA"/>
    <property type="match status" value="1"/>
</dbReference>
<dbReference type="PANTHER" id="PTHR10071">
    <property type="entry name" value="TRANSCRIPTION FACTOR GATA FAMILY MEMBER"/>
    <property type="match status" value="1"/>
</dbReference>
<accession>A0A8H6CCD0</accession>
<dbReference type="RefSeq" id="XP_037150051.1">
    <property type="nucleotide sequence ID" value="XM_037293973.1"/>
</dbReference>
<organism evidence="12 13">
    <name type="scientific">Letharia lupina</name>
    <dbReference type="NCBI Taxonomy" id="560253"/>
    <lineage>
        <taxon>Eukaryota</taxon>
        <taxon>Fungi</taxon>
        <taxon>Dikarya</taxon>
        <taxon>Ascomycota</taxon>
        <taxon>Pezizomycotina</taxon>
        <taxon>Lecanoromycetes</taxon>
        <taxon>OSLEUM clade</taxon>
        <taxon>Lecanoromycetidae</taxon>
        <taxon>Lecanorales</taxon>
        <taxon>Lecanorineae</taxon>
        <taxon>Parmeliaceae</taxon>
        <taxon>Letharia</taxon>
    </lineage>
</organism>
<dbReference type="Proteomes" id="UP000593566">
    <property type="component" value="Unassembled WGS sequence"/>
</dbReference>
<dbReference type="GO" id="GO:0000122">
    <property type="term" value="P:negative regulation of transcription by RNA polymerase II"/>
    <property type="evidence" value="ECO:0007669"/>
    <property type="project" value="TreeGrafter"/>
</dbReference>
<dbReference type="GO" id="GO:0005634">
    <property type="term" value="C:nucleus"/>
    <property type="evidence" value="ECO:0007669"/>
    <property type="project" value="UniProtKB-SubCell"/>
</dbReference>
<feature type="domain" description="GATA-type" evidence="11">
    <location>
        <begin position="21"/>
        <end position="68"/>
    </location>
</feature>
<keyword evidence="2" id="KW-0479">Metal-binding</keyword>
<feature type="compositionally biased region" description="Basic and acidic residues" evidence="10">
    <location>
        <begin position="255"/>
        <end position="279"/>
    </location>
</feature>
<comment type="caution">
    <text evidence="12">The sequence shown here is derived from an EMBL/GenBank/DDBJ whole genome shotgun (WGS) entry which is preliminary data.</text>
</comment>
<dbReference type="PRINTS" id="PR00619">
    <property type="entry name" value="GATAZNFINGER"/>
</dbReference>
<keyword evidence="6" id="KW-0534">Nitrate assimilation</keyword>
<dbReference type="FunFam" id="3.30.50.10:FF:000007">
    <property type="entry name" value="Nitrogen regulatory AreA, N-terminal"/>
    <property type="match status" value="1"/>
</dbReference>
<dbReference type="Gene3D" id="3.30.50.10">
    <property type="entry name" value="Erythroid Transcription Factor GATA-1, subunit A"/>
    <property type="match status" value="1"/>
</dbReference>
<feature type="region of interest" description="Disordered" evidence="10">
    <location>
        <begin position="160"/>
        <end position="181"/>
    </location>
</feature>
<dbReference type="InterPro" id="IPR013088">
    <property type="entry name" value="Znf_NHR/GATA"/>
</dbReference>
<dbReference type="Pfam" id="PF25026">
    <property type="entry name" value="Asd-4"/>
    <property type="match status" value="1"/>
</dbReference>
<dbReference type="GO" id="GO:0000978">
    <property type="term" value="F:RNA polymerase II cis-regulatory region sequence-specific DNA binding"/>
    <property type="evidence" value="ECO:0007669"/>
    <property type="project" value="TreeGrafter"/>
</dbReference>
<dbReference type="InterPro" id="IPR056998">
    <property type="entry name" value="Asd-4/GZF3_helical"/>
</dbReference>
<evidence type="ECO:0000256" key="1">
    <source>
        <dbReference type="ARBA" id="ARBA00004123"/>
    </source>
</evidence>
<proteinExistence type="predicted"/>
<feature type="region of interest" description="Disordered" evidence="10">
    <location>
        <begin position="255"/>
        <end position="296"/>
    </location>
</feature>